<dbReference type="EMBL" id="JHEG02000059">
    <property type="protein sequence ID" value="KIE07190.1"/>
    <property type="molecule type" value="Genomic_DNA"/>
</dbReference>
<protein>
    <submittedName>
        <fullName evidence="2">Uncharacterized protein</fullName>
    </submittedName>
</protein>
<keyword evidence="3" id="KW-1185">Reference proteome</keyword>
<dbReference type="RefSeq" id="WP_038082166.1">
    <property type="nucleotide sequence ID" value="NZ_JHEG04000001.1"/>
</dbReference>
<reference evidence="2" key="1">
    <citation type="journal article" date="2015" name="Genome Announc.">
        <title>Draft Genome Sequence of Tolypothrix boutellei Strain VB521301.</title>
        <authorList>
            <person name="Chandrababunaidu M.M."/>
            <person name="Singh D."/>
            <person name="Sen D."/>
            <person name="Bhan S."/>
            <person name="Das S."/>
            <person name="Gupta A."/>
            <person name="Adhikary S.P."/>
            <person name="Tripathy S."/>
        </authorList>
    </citation>
    <scope>NUCLEOTIDE SEQUENCE</scope>
    <source>
        <strain evidence="2">VB521301</strain>
    </source>
</reference>
<dbReference type="EMBL" id="JHEG04000001">
    <property type="protein sequence ID" value="KAF3889384.1"/>
    <property type="molecule type" value="Genomic_DNA"/>
</dbReference>
<evidence type="ECO:0000313" key="1">
    <source>
        <dbReference type="EMBL" id="KAF3889384.1"/>
    </source>
</evidence>
<name>A0A0C1R4E0_9CYAN</name>
<proteinExistence type="predicted"/>
<gene>
    <name evidence="2" type="ORF">DA73_0239195</name>
    <name evidence="1" type="ORF">DA73_0400030815</name>
</gene>
<comment type="caution">
    <text evidence="2">The sequence shown here is derived from an EMBL/GenBank/DDBJ whole genome shotgun (WGS) entry which is preliminary data.</text>
</comment>
<evidence type="ECO:0000313" key="2">
    <source>
        <dbReference type="EMBL" id="KIE07190.1"/>
    </source>
</evidence>
<evidence type="ECO:0000313" key="3">
    <source>
        <dbReference type="Proteomes" id="UP000029738"/>
    </source>
</evidence>
<dbReference type="Proteomes" id="UP000029738">
    <property type="component" value="Unassembled WGS sequence"/>
</dbReference>
<accession>A0A0C1R4E0</accession>
<dbReference type="AlphaFoldDB" id="A0A0C1R4E0"/>
<sequence length="171" mass="19447">MWRLRNETQHLQVFIEFLHGDPKPQKFSALVVLIAIQLSLYCDFLKILHSSGASQRGKNALAVEIAATQTLVSLRGLIAEPAEARVVCLAREFYFRSGVSNSLTLEMWGYTNKAPSGSPSGFASRLRRETRLQGWTHRLRGLIRCIVIQKWYIPLPYLICMLNRRDAEGTE</sequence>
<organism evidence="2">
    <name type="scientific">Tolypothrix bouteillei VB521301</name>
    <dbReference type="NCBI Taxonomy" id="1479485"/>
    <lineage>
        <taxon>Bacteria</taxon>
        <taxon>Bacillati</taxon>
        <taxon>Cyanobacteriota</taxon>
        <taxon>Cyanophyceae</taxon>
        <taxon>Nostocales</taxon>
        <taxon>Tolypothrichaceae</taxon>
        <taxon>Tolypothrix</taxon>
    </lineage>
</organism>
<reference evidence="1" key="2">
    <citation type="submission" date="2019-11" db="EMBL/GenBank/DDBJ databases">
        <title>Improved Assembly of Tolypothrix boutellei genome.</title>
        <authorList>
            <person name="Sarangi A.N."/>
            <person name="Mukherjee M."/>
            <person name="Ghosh S."/>
            <person name="Singh D."/>
            <person name="Das A."/>
            <person name="Kant S."/>
            <person name="Prusty A."/>
            <person name="Tripathy S."/>
        </authorList>
    </citation>
    <scope>NUCLEOTIDE SEQUENCE</scope>
    <source>
        <strain evidence="1">VB521301</strain>
    </source>
</reference>